<feature type="compositionally biased region" description="Low complexity" evidence="1">
    <location>
        <begin position="125"/>
        <end position="134"/>
    </location>
</feature>
<feature type="compositionally biased region" description="Polar residues" evidence="1">
    <location>
        <begin position="1"/>
        <end position="10"/>
    </location>
</feature>
<accession>A0A438N8Q6</accession>
<sequence>MSNIDNNHNASSEEEWKPNNRPQSVIALEFSAALDDLFKLNGVGALEESVEHKKDEVHFQQYELEDLDARLRETSERLRRLQATSHRSPRHPQIQQQRQPVSAQYNTGESTTDDDSSGDSDEQSHSSQGERNSR</sequence>
<feature type="region of interest" description="Disordered" evidence="1">
    <location>
        <begin position="77"/>
        <end position="134"/>
    </location>
</feature>
<proteinExistence type="predicted"/>
<evidence type="ECO:0000313" key="3">
    <source>
        <dbReference type="Proteomes" id="UP000288859"/>
    </source>
</evidence>
<dbReference type="AlphaFoldDB" id="A0A438N8Q6"/>
<feature type="compositionally biased region" description="Acidic residues" evidence="1">
    <location>
        <begin position="111"/>
        <end position="121"/>
    </location>
</feature>
<protein>
    <submittedName>
        <fullName evidence="2">Uncharacterized protein</fullName>
    </submittedName>
</protein>
<dbReference type="EMBL" id="NAJM01000014">
    <property type="protein sequence ID" value="RVX72144.1"/>
    <property type="molecule type" value="Genomic_DNA"/>
</dbReference>
<dbReference type="OrthoDB" id="5408734at2759"/>
<reference evidence="2 3" key="1">
    <citation type="submission" date="2017-03" db="EMBL/GenBank/DDBJ databases">
        <title>Genomes of endolithic fungi from Antarctica.</title>
        <authorList>
            <person name="Coleine C."/>
            <person name="Masonjones S."/>
            <person name="Stajich J.E."/>
        </authorList>
    </citation>
    <scope>NUCLEOTIDE SEQUENCE [LARGE SCALE GENOMIC DNA]</scope>
    <source>
        <strain evidence="2 3">CCFEE 6314</strain>
    </source>
</reference>
<organism evidence="2 3">
    <name type="scientific">Exophiala mesophila</name>
    <name type="common">Black yeast-like fungus</name>
    <dbReference type="NCBI Taxonomy" id="212818"/>
    <lineage>
        <taxon>Eukaryota</taxon>
        <taxon>Fungi</taxon>
        <taxon>Dikarya</taxon>
        <taxon>Ascomycota</taxon>
        <taxon>Pezizomycotina</taxon>
        <taxon>Eurotiomycetes</taxon>
        <taxon>Chaetothyriomycetidae</taxon>
        <taxon>Chaetothyriales</taxon>
        <taxon>Herpotrichiellaceae</taxon>
        <taxon>Exophiala</taxon>
    </lineage>
</organism>
<dbReference type="Proteomes" id="UP000288859">
    <property type="component" value="Unassembled WGS sequence"/>
</dbReference>
<evidence type="ECO:0000256" key="1">
    <source>
        <dbReference type="SAM" id="MobiDB-lite"/>
    </source>
</evidence>
<name>A0A438N8Q6_EXOME</name>
<feature type="region of interest" description="Disordered" evidence="1">
    <location>
        <begin position="1"/>
        <end position="20"/>
    </location>
</feature>
<dbReference type="VEuPathDB" id="FungiDB:PV10_00992"/>
<evidence type="ECO:0000313" key="2">
    <source>
        <dbReference type="EMBL" id="RVX72144.1"/>
    </source>
</evidence>
<gene>
    <name evidence="2" type="ORF">B0A52_04742</name>
</gene>
<feature type="compositionally biased region" description="Low complexity" evidence="1">
    <location>
        <begin position="91"/>
        <end position="100"/>
    </location>
</feature>
<comment type="caution">
    <text evidence="2">The sequence shown here is derived from an EMBL/GenBank/DDBJ whole genome shotgun (WGS) entry which is preliminary data.</text>
</comment>